<reference evidence="2" key="1">
    <citation type="journal article" date="2019" name="Int. J. Syst. Evol. Microbiol.">
        <title>The Global Catalogue of Microorganisms (GCM) 10K type strain sequencing project: providing services to taxonomists for standard genome sequencing and annotation.</title>
        <authorList>
            <consortium name="The Broad Institute Genomics Platform"/>
            <consortium name="The Broad Institute Genome Sequencing Center for Infectious Disease"/>
            <person name="Wu L."/>
            <person name="Ma J."/>
        </authorList>
    </citation>
    <scope>NUCLEOTIDE SEQUENCE [LARGE SCALE GENOMIC DNA]</scope>
    <source>
        <strain evidence="2">JCM 4816</strain>
    </source>
</reference>
<accession>A0ABP6THB4</accession>
<keyword evidence="2" id="KW-1185">Reference proteome</keyword>
<name>A0ABP6THB4_9ACTN</name>
<comment type="caution">
    <text evidence="1">The sequence shown here is derived from an EMBL/GenBank/DDBJ whole genome shotgun (WGS) entry which is preliminary data.</text>
</comment>
<sequence>MQMYRWRKHETPANGLGGVSLPGGWWQIRAAYLASAKPCLNVTAWDGLDVVNIVAFPTGIRLTVLEAFAVWCAVVNTAALRDVHPSGEIGLC</sequence>
<dbReference type="Proteomes" id="UP001501455">
    <property type="component" value="Unassembled WGS sequence"/>
</dbReference>
<evidence type="ECO:0000313" key="1">
    <source>
        <dbReference type="EMBL" id="GAA3494235.1"/>
    </source>
</evidence>
<dbReference type="EMBL" id="BAAAXF010000014">
    <property type="protein sequence ID" value="GAA3494235.1"/>
    <property type="molecule type" value="Genomic_DNA"/>
</dbReference>
<gene>
    <name evidence="1" type="ORF">GCM10019016_013340</name>
</gene>
<proteinExistence type="predicted"/>
<protein>
    <submittedName>
        <fullName evidence="1">Uncharacterized protein</fullName>
    </submittedName>
</protein>
<organism evidence="1 2">
    <name type="scientific">Streptomyces prasinosporus</name>
    <dbReference type="NCBI Taxonomy" id="68256"/>
    <lineage>
        <taxon>Bacteria</taxon>
        <taxon>Bacillati</taxon>
        <taxon>Actinomycetota</taxon>
        <taxon>Actinomycetes</taxon>
        <taxon>Kitasatosporales</taxon>
        <taxon>Streptomycetaceae</taxon>
        <taxon>Streptomyces</taxon>
        <taxon>Streptomyces albogriseolus group</taxon>
    </lineage>
</organism>
<evidence type="ECO:0000313" key="2">
    <source>
        <dbReference type="Proteomes" id="UP001501455"/>
    </source>
</evidence>